<evidence type="ECO:0000313" key="3">
    <source>
        <dbReference type="EMBL" id="PCE66461.1"/>
    </source>
</evidence>
<feature type="transmembrane region" description="Helical" evidence="2">
    <location>
        <begin position="70"/>
        <end position="90"/>
    </location>
</feature>
<evidence type="ECO:0000256" key="1">
    <source>
        <dbReference type="SAM" id="MobiDB-lite"/>
    </source>
</evidence>
<keyword evidence="2" id="KW-1133">Transmembrane helix</keyword>
<keyword evidence="2" id="KW-0812">Transmembrane</keyword>
<comment type="caution">
    <text evidence="3">The sequence shown here is derived from an EMBL/GenBank/DDBJ whole genome shotgun (WGS) entry which is preliminary data.</text>
</comment>
<dbReference type="EMBL" id="NBWU01000001">
    <property type="protein sequence ID" value="PCE66461.1"/>
    <property type="molecule type" value="Genomic_DNA"/>
</dbReference>
<dbReference type="Proteomes" id="UP000219559">
    <property type="component" value="Unassembled WGS sequence"/>
</dbReference>
<proteinExistence type="predicted"/>
<accession>A0A2A4GDG4</accession>
<organism evidence="3 4">
    <name type="scientific">Sediminicola luteus</name>
    <dbReference type="NCBI Taxonomy" id="319238"/>
    <lineage>
        <taxon>Bacteria</taxon>
        <taxon>Pseudomonadati</taxon>
        <taxon>Bacteroidota</taxon>
        <taxon>Flavobacteriia</taxon>
        <taxon>Flavobacteriales</taxon>
        <taxon>Flavobacteriaceae</taxon>
        <taxon>Sediminicola</taxon>
    </lineage>
</organism>
<keyword evidence="4" id="KW-1185">Reference proteome</keyword>
<name>A0A2A4GDG4_9FLAO</name>
<evidence type="ECO:0000256" key="2">
    <source>
        <dbReference type="SAM" id="Phobius"/>
    </source>
</evidence>
<evidence type="ECO:0000313" key="4">
    <source>
        <dbReference type="Proteomes" id="UP000219559"/>
    </source>
</evidence>
<sequence length="92" mass="10744">MGGEGSMLHAIKSLKYNRDQLRARINRNSKKSNSNSSQHKTKVQFKQSTPEDMIIIREKIRGYKREEFKLYLISFVVMLCILGCIGYLLYNL</sequence>
<gene>
    <name evidence="3" type="ORF">B7P33_03970</name>
</gene>
<feature type="region of interest" description="Disordered" evidence="1">
    <location>
        <begin position="25"/>
        <end position="46"/>
    </location>
</feature>
<reference evidence="3 4" key="1">
    <citation type="submission" date="2017-04" db="EMBL/GenBank/DDBJ databases">
        <title>A new member of the family Flavobacteriaceae isolated from ascidians.</title>
        <authorList>
            <person name="Chen L."/>
        </authorList>
    </citation>
    <scope>NUCLEOTIDE SEQUENCE [LARGE SCALE GENOMIC DNA]</scope>
    <source>
        <strain evidence="3 4">HQA918</strain>
    </source>
</reference>
<protein>
    <submittedName>
        <fullName evidence="3">Uncharacterized protein</fullName>
    </submittedName>
</protein>
<keyword evidence="2" id="KW-0472">Membrane</keyword>
<dbReference type="AlphaFoldDB" id="A0A2A4GDG4"/>